<evidence type="ECO:0000259" key="5">
    <source>
        <dbReference type="Pfam" id="PF00389"/>
    </source>
</evidence>
<feature type="domain" description="D-isomer specific 2-hydroxyacid dehydrogenase catalytic" evidence="5">
    <location>
        <begin position="5"/>
        <end position="313"/>
    </location>
</feature>
<keyword evidence="1" id="KW-0521">NADP</keyword>
<evidence type="ECO:0000256" key="3">
    <source>
        <dbReference type="ARBA" id="ARBA00023027"/>
    </source>
</evidence>
<feature type="domain" description="D-isomer specific 2-hydroxyacid dehydrogenase NAD-binding" evidence="6">
    <location>
        <begin position="108"/>
        <end position="281"/>
    </location>
</feature>
<evidence type="ECO:0000259" key="6">
    <source>
        <dbReference type="Pfam" id="PF02826"/>
    </source>
</evidence>
<dbReference type="GO" id="GO:0005829">
    <property type="term" value="C:cytosol"/>
    <property type="evidence" value="ECO:0007669"/>
    <property type="project" value="TreeGrafter"/>
</dbReference>
<dbReference type="Pfam" id="PF00389">
    <property type="entry name" value="2-Hacid_dh"/>
    <property type="match status" value="1"/>
</dbReference>
<dbReference type="GO" id="GO:0051287">
    <property type="term" value="F:NAD binding"/>
    <property type="evidence" value="ECO:0007669"/>
    <property type="project" value="InterPro"/>
</dbReference>
<comment type="similarity">
    <text evidence="4">Belongs to the D-isomer specific 2-hydroxyacid dehydrogenase family.</text>
</comment>
<protein>
    <submittedName>
        <fullName evidence="7">2-hydroxyacid dehydrogenase</fullName>
    </submittedName>
</protein>
<dbReference type="FunFam" id="3.40.50.720:FF:000213">
    <property type="entry name" value="Putative 2-hydroxyacid dehydrogenase"/>
    <property type="match status" value="1"/>
</dbReference>
<dbReference type="KEGG" id="lit:FPZ52_17775"/>
<dbReference type="GO" id="GO:0030267">
    <property type="term" value="F:glyoxylate reductase (NADPH) activity"/>
    <property type="evidence" value="ECO:0007669"/>
    <property type="project" value="TreeGrafter"/>
</dbReference>
<organism evidence="7 8">
    <name type="scientific">Qingshengfaniella alkalisoli</name>
    <dbReference type="NCBI Taxonomy" id="2599296"/>
    <lineage>
        <taxon>Bacteria</taxon>
        <taxon>Pseudomonadati</taxon>
        <taxon>Pseudomonadota</taxon>
        <taxon>Alphaproteobacteria</taxon>
        <taxon>Rhodobacterales</taxon>
        <taxon>Paracoccaceae</taxon>
        <taxon>Qingshengfaniella</taxon>
    </lineage>
</organism>
<keyword evidence="3" id="KW-0520">NAD</keyword>
<dbReference type="GO" id="GO:0016618">
    <property type="term" value="F:hydroxypyruvate reductase [NAD(P)H] activity"/>
    <property type="evidence" value="ECO:0007669"/>
    <property type="project" value="TreeGrafter"/>
</dbReference>
<dbReference type="AlphaFoldDB" id="A0A5B8J0V6"/>
<sequence>MKPDVLVLQEIRPDQMKQLEAAYTLHRYDQVGDPDALLAEVGDKIEAVVTSGGSGITRAQIERMPNLKIASLSSVGYDTVDLAACNDHGVTVTNTPDVLNDDVADTAIMLLLAVQRGLVKGDAYARSGEWAKSGPMPLLRSTRGKKLGVVGLGRIGKAIAERATPFGLNIVYHGRNKQDAVDYPYYADLKEMAQDVDIMIVITAGGEGTRGLISKDVIEALGPDGALINVSRGTVVDEPAMIEALQSGKLGAAGLDVFLNEPDIDPAFAALENVTLYPHHASGTIETRAAMSQLVVDNLAAHFAGKPLLTPVN</sequence>
<dbReference type="InterPro" id="IPR036291">
    <property type="entry name" value="NAD(P)-bd_dom_sf"/>
</dbReference>
<dbReference type="InterPro" id="IPR050223">
    <property type="entry name" value="D-isomer_2-hydroxyacid_DH"/>
</dbReference>
<dbReference type="CDD" id="cd12156">
    <property type="entry name" value="HPPR"/>
    <property type="match status" value="1"/>
</dbReference>
<keyword evidence="2 4" id="KW-0560">Oxidoreductase</keyword>
<dbReference type="OrthoDB" id="9793626at2"/>
<evidence type="ECO:0000256" key="2">
    <source>
        <dbReference type="ARBA" id="ARBA00023002"/>
    </source>
</evidence>
<gene>
    <name evidence="7" type="ORF">FPZ52_17775</name>
</gene>
<dbReference type="PANTHER" id="PTHR10996">
    <property type="entry name" value="2-HYDROXYACID DEHYDROGENASE-RELATED"/>
    <property type="match status" value="1"/>
</dbReference>
<keyword evidence="7" id="KW-0614">Plasmid</keyword>
<dbReference type="SUPFAM" id="SSF52283">
    <property type="entry name" value="Formate/glycerate dehydrogenase catalytic domain-like"/>
    <property type="match status" value="1"/>
</dbReference>
<dbReference type="InterPro" id="IPR006140">
    <property type="entry name" value="D-isomer_DH_NAD-bd"/>
</dbReference>
<accession>A0A5B8J0V6</accession>
<dbReference type="Gene3D" id="3.40.50.720">
    <property type="entry name" value="NAD(P)-binding Rossmann-like Domain"/>
    <property type="match status" value="2"/>
</dbReference>
<evidence type="ECO:0000256" key="1">
    <source>
        <dbReference type="ARBA" id="ARBA00022857"/>
    </source>
</evidence>
<dbReference type="Pfam" id="PF02826">
    <property type="entry name" value="2-Hacid_dh_C"/>
    <property type="match status" value="1"/>
</dbReference>
<dbReference type="EMBL" id="CP042265">
    <property type="protein sequence ID" value="QDY71524.1"/>
    <property type="molecule type" value="Genomic_DNA"/>
</dbReference>
<keyword evidence="8" id="KW-1185">Reference proteome</keyword>
<evidence type="ECO:0000313" key="8">
    <source>
        <dbReference type="Proteomes" id="UP000318483"/>
    </source>
</evidence>
<dbReference type="SUPFAM" id="SSF51735">
    <property type="entry name" value="NAD(P)-binding Rossmann-fold domains"/>
    <property type="match status" value="1"/>
</dbReference>
<evidence type="ECO:0000313" key="7">
    <source>
        <dbReference type="EMBL" id="QDY71524.1"/>
    </source>
</evidence>
<evidence type="ECO:0000256" key="4">
    <source>
        <dbReference type="RuleBase" id="RU003719"/>
    </source>
</evidence>
<dbReference type="InterPro" id="IPR006139">
    <property type="entry name" value="D-isomer_2_OHA_DH_cat_dom"/>
</dbReference>
<reference evidence="7 8" key="1">
    <citation type="submission" date="2019-07" db="EMBL/GenBank/DDBJ databases">
        <title>Litoreibacter alkalisoli sp. nov., isolated from saline-alkaline soil.</title>
        <authorList>
            <person name="Wang S."/>
            <person name="Xu L."/>
            <person name="Xing Y.-T."/>
            <person name="Sun J.-Q."/>
        </authorList>
    </citation>
    <scope>NUCLEOTIDE SEQUENCE [LARGE SCALE GENOMIC DNA]</scope>
    <source>
        <strain evidence="7 8">LN3S51</strain>
        <plasmid evidence="7 8">unnamed4</plasmid>
    </source>
</reference>
<geneLocation type="plasmid" evidence="7 8">
    <name>unnamed4</name>
</geneLocation>
<dbReference type="PANTHER" id="PTHR10996:SF178">
    <property type="entry name" value="2-HYDROXYACID DEHYDROGENASE YGL185C-RELATED"/>
    <property type="match status" value="1"/>
</dbReference>
<name>A0A5B8J0V6_9RHOB</name>
<proteinExistence type="inferred from homology"/>
<dbReference type="RefSeq" id="WP_146366938.1">
    <property type="nucleotide sequence ID" value="NZ_CP042265.1"/>
</dbReference>
<dbReference type="Proteomes" id="UP000318483">
    <property type="component" value="Plasmid unnamed4"/>
</dbReference>